<dbReference type="Gene3D" id="6.10.250.690">
    <property type="match status" value="1"/>
</dbReference>
<keyword evidence="2" id="KW-0597">Phosphoprotein</keyword>
<dbReference type="PROSITE" id="PS50110">
    <property type="entry name" value="RESPONSE_REGULATORY"/>
    <property type="match status" value="1"/>
</dbReference>
<feature type="domain" description="Response regulatory" evidence="4">
    <location>
        <begin position="2"/>
        <end position="116"/>
    </location>
</feature>
<dbReference type="GO" id="GO:0006355">
    <property type="term" value="P:regulation of DNA-templated transcription"/>
    <property type="evidence" value="ECO:0007669"/>
    <property type="project" value="InterPro"/>
</dbReference>
<dbReference type="PANTHER" id="PTHR48111:SF36">
    <property type="entry name" value="TRANSCRIPTIONAL REGULATORY PROTEIN CUTR"/>
    <property type="match status" value="1"/>
</dbReference>
<dbReference type="PROSITE" id="PS51755">
    <property type="entry name" value="OMPR_PHOB"/>
    <property type="match status" value="1"/>
</dbReference>
<dbReference type="InterPro" id="IPR011006">
    <property type="entry name" value="CheY-like_superfamily"/>
</dbReference>
<dbReference type="SMART" id="SM00448">
    <property type="entry name" value="REC"/>
    <property type="match status" value="1"/>
</dbReference>
<accession>A0A9X3MPC0</accession>
<dbReference type="GO" id="GO:0005829">
    <property type="term" value="C:cytosol"/>
    <property type="evidence" value="ECO:0007669"/>
    <property type="project" value="TreeGrafter"/>
</dbReference>
<protein>
    <submittedName>
        <fullName evidence="6">Response regulator transcription factor</fullName>
    </submittedName>
</protein>
<dbReference type="Proteomes" id="UP001149140">
    <property type="component" value="Unassembled WGS sequence"/>
</dbReference>
<evidence type="ECO:0000256" key="2">
    <source>
        <dbReference type="PROSITE-ProRule" id="PRU00169"/>
    </source>
</evidence>
<dbReference type="InterPro" id="IPR036388">
    <property type="entry name" value="WH-like_DNA-bd_sf"/>
</dbReference>
<dbReference type="InterPro" id="IPR001789">
    <property type="entry name" value="Sig_transdc_resp-reg_receiver"/>
</dbReference>
<dbReference type="Gene3D" id="1.10.10.10">
    <property type="entry name" value="Winged helix-like DNA-binding domain superfamily/Winged helix DNA-binding domain"/>
    <property type="match status" value="1"/>
</dbReference>
<dbReference type="Pfam" id="PF00486">
    <property type="entry name" value="Trans_reg_C"/>
    <property type="match status" value="1"/>
</dbReference>
<dbReference type="SMART" id="SM00862">
    <property type="entry name" value="Trans_reg_C"/>
    <property type="match status" value="1"/>
</dbReference>
<feature type="domain" description="OmpR/PhoB-type" evidence="5">
    <location>
        <begin position="124"/>
        <end position="217"/>
    </location>
</feature>
<feature type="modified residue" description="4-aspartylphosphate" evidence="2">
    <location>
        <position position="51"/>
    </location>
</feature>
<dbReference type="InterPro" id="IPR001867">
    <property type="entry name" value="OmpR/PhoB-type_DNA-bd"/>
</dbReference>
<evidence type="ECO:0000259" key="5">
    <source>
        <dbReference type="PROSITE" id="PS51755"/>
    </source>
</evidence>
<evidence type="ECO:0000256" key="3">
    <source>
        <dbReference type="PROSITE-ProRule" id="PRU01091"/>
    </source>
</evidence>
<dbReference type="Gene3D" id="3.40.50.2300">
    <property type="match status" value="1"/>
</dbReference>
<dbReference type="GO" id="GO:0000156">
    <property type="term" value="F:phosphorelay response regulator activity"/>
    <property type="evidence" value="ECO:0007669"/>
    <property type="project" value="TreeGrafter"/>
</dbReference>
<name>A0A9X3MPC0_9ACTN</name>
<comment type="caution">
    <text evidence="6">The sequence shown here is derived from an EMBL/GenBank/DDBJ whole genome shotgun (WGS) entry which is preliminary data.</text>
</comment>
<dbReference type="GO" id="GO:0000976">
    <property type="term" value="F:transcription cis-regulatory region binding"/>
    <property type="evidence" value="ECO:0007669"/>
    <property type="project" value="TreeGrafter"/>
</dbReference>
<evidence type="ECO:0000313" key="7">
    <source>
        <dbReference type="Proteomes" id="UP001149140"/>
    </source>
</evidence>
<feature type="DNA-binding region" description="OmpR/PhoB-type" evidence="3">
    <location>
        <begin position="124"/>
        <end position="217"/>
    </location>
</feature>
<evidence type="ECO:0000256" key="1">
    <source>
        <dbReference type="ARBA" id="ARBA00023125"/>
    </source>
</evidence>
<dbReference type="InterPro" id="IPR039420">
    <property type="entry name" value="WalR-like"/>
</dbReference>
<sequence length="217" mass="23720">MRILVAEDEPRIAAAVARGLRREGMAVDVAPDGAVALYKARVNPYDVVVLDRDLPEVHGDDVCRTLSAEQPRTKVLMLTAARSTDELVQGLSLGADDYLTKPFRFAELVARLRALGRRTGDARPPVLEAGDVVLDPAKRTASRGGVELDLTLKEFAVLQALLEADGAVVTPEELLERAWDEQLDPLSNTVRMTVMTLRRKLGDPPLIQTVRGSGYRV</sequence>
<dbReference type="GO" id="GO:0032993">
    <property type="term" value="C:protein-DNA complex"/>
    <property type="evidence" value="ECO:0007669"/>
    <property type="project" value="TreeGrafter"/>
</dbReference>
<dbReference type="EMBL" id="JAPDOD010000004">
    <property type="protein sequence ID" value="MDA0160174.1"/>
    <property type="molecule type" value="Genomic_DNA"/>
</dbReference>
<keyword evidence="7" id="KW-1185">Reference proteome</keyword>
<reference evidence="6" key="1">
    <citation type="submission" date="2022-10" db="EMBL/GenBank/DDBJ databases">
        <title>The WGS of Solirubrobacter ginsenosidimutans DSM 21036.</title>
        <authorList>
            <person name="Jiang Z."/>
        </authorList>
    </citation>
    <scope>NUCLEOTIDE SEQUENCE</scope>
    <source>
        <strain evidence="6">DSM 21036</strain>
    </source>
</reference>
<dbReference type="SUPFAM" id="SSF52172">
    <property type="entry name" value="CheY-like"/>
    <property type="match status" value="1"/>
</dbReference>
<proteinExistence type="predicted"/>
<dbReference type="PANTHER" id="PTHR48111">
    <property type="entry name" value="REGULATOR OF RPOS"/>
    <property type="match status" value="1"/>
</dbReference>
<evidence type="ECO:0000259" key="4">
    <source>
        <dbReference type="PROSITE" id="PS50110"/>
    </source>
</evidence>
<dbReference type="RefSeq" id="WP_270038941.1">
    <property type="nucleotide sequence ID" value="NZ_JAPDOD010000004.1"/>
</dbReference>
<gene>
    <name evidence="6" type="ORF">OM076_07865</name>
</gene>
<dbReference type="AlphaFoldDB" id="A0A9X3MPC0"/>
<dbReference type="CDD" id="cd00383">
    <property type="entry name" value="trans_reg_C"/>
    <property type="match status" value="1"/>
</dbReference>
<organism evidence="6 7">
    <name type="scientific">Solirubrobacter ginsenosidimutans</name>
    <dbReference type="NCBI Taxonomy" id="490573"/>
    <lineage>
        <taxon>Bacteria</taxon>
        <taxon>Bacillati</taxon>
        <taxon>Actinomycetota</taxon>
        <taxon>Thermoleophilia</taxon>
        <taxon>Solirubrobacterales</taxon>
        <taxon>Solirubrobacteraceae</taxon>
        <taxon>Solirubrobacter</taxon>
    </lineage>
</organism>
<keyword evidence="1 3" id="KW-0238">DNA-binding</keyword>
<dbReference type="Pfam" id="PF00072">
    <property type="entry name" value="Response_reg"/>
    <property type="match status" value="1"/>
</dbReference>
<evidence type="ECO:0000313" key="6">
    <source>
        <dbReference type="EMBL" id="MDA0160174.1"/>
    </source>
</evidence>